<feature type="region of interest" description="Disordered" evidence="1">
    <location>
        <begin position="192"/>
        <end position="252"/>
    </location>
</feature>
<name>A0A0G2HRL6_9EURO</name>
<reference evidence="3" key="1">
    <citation type="journal article" date="2015" name="PLoS Genet.">
        <title>The dynamic genome and transcriptome of the human fungal pathogen Blastomyces and close relative Emmonsia.</title>
        <authorList>
            <person name="Munoz J.F."/>
            <person name="Gauthier G.M."/>
            <person name="Desjardins C.A."/>
            <person name="Gallo J.E."/>
            <person name="Holder J."/>
            <person name="Sullivan T.D."/>
            <person name="Marty A.J."/>
            <person name="Carmen J.C."/>
            <person name="Chen Z."/>
            <person name="Ding L."/>
            <person name="Gujja S."/>
            <person name="Magrini V."/>
            <person name="Misas E."/>
            <person name="Mitreva M."/>
            <person name="Priest M."/>
            <person name="Saif S."/>
            <person name="Whiston E.A."/>
            <person name="Young S."/>
            <person name="Zeng Q."/>
            <person name="Goldman W.E."/>
            <person name="Mardis E.R."/>
            <person name="Taylor J.W."/>
            <person name="McEwen J.G."/>
            <person name="Clay O.K."/>
            <person name="Klein B.S."/>
            <person name="Cuomo C.A."/>
        </authorList>
    </citation>
    <scope>NUCLEOTIDE SEQUENCE [LARGE SCALE GENOMIC DNA]</scope>
    <source>
        <strain evidence="3">UAMH 3008</strain>
    </source>
</reference>
<protein>
    <submittedName>
        <fullName evidence="2">Uncharacterized protein</fullName>
    </submittedName>
</protein>
<dbReference type="EMBL" id="LCZI01001466">
    <property type="protein sequence ID" value="KKZ60762.1"/>
    <property type="molecule type" value="Genomic_DNA"/>
</dbReference>
<dbReference type="OrthoDB" id="5401786at2759"/>
<feature type="compositionally biased region" description="Basic and acidic residues" evidence="1">
    <location>
        <begin position="200"/>
        <end position="218"/>
    </location>
</feature>
<organism evidence="2 3">
    <name type="scientific">[Emmonsia] crescens</name>
    <dbReference type="NCBI Taxonomy" id="73230"/>
    <lineage>
        <taxon>Eukaryota</taxon>
        <taxon>Fungi</taxon>
        <taxon>Dikarya</taxon>
        <taxon>Ascomycota</taxon>
        <taxon>Pezizomycotina</taxon>
        <taxon>Eurotiomycetes</taxon>
        <taxon>Eurotiomycetidae</taxon>
        <taxon>Onygenales</taxon>
        <taxon>Ajellomycetaceae</taxon>
        <taxon>Emergomyces</taxon>
    </lineage>
</organism>
<feature type="region of interest" description="Disordered" evidence="1">
    <location>
        <begin position="404"/>
        <end position="570"/>
    </location>
</feature>
<feature type="compositionally biased region" description="Polar residues" evidence="1">
    <location>
        <begin position="39"/>
        <end position="63"/>
    </location>
</feature>
<dbReference type="Proteomes" id="UP000034164">
    <property type="component" value="Unassembled WGS sequence"/>
</dbReference>
<feature type="compositionally biased region" description="Polar residues" evidence="1">
    <location>
        <begin position="443"/>
        <end position="459"/>
    </location>
</feature>
<comment type="caution">
    <text evidence="2">The sequence shown here is derived from an EMBL/GenBank/DDBJ whole genome shotgun (WGS) entry which is preliminary data.</text>
</comment>
<accession>A0A0G2HRL6</accession>
<feature type="compositionally biased region" description="Polar residues" evidence="1">
    <location>
        <begin position="234"/>
        <end position="243"/>
    </location>
</feature>
<dbReference type="VEuPathDB" id="FungiDB:EMCG_04572"/>
<proteinExistence type="predicted"/>
<evidence type="ECO:0000256" key="1">
    <source>
        <dbReference type="SAM" id="MobiDB-lite"/>
    </source>
</evidence>
<gene>
    <name evidence="2" type="ORF">EMCG_04572</name>
</gene>
<feature type="region of interest" description="Disordered" evidence="1">
    <location>
        <begin position="24"/>
        <end position="66"/>
    </location>
</feature>
<dbReference type="AlphaFoldDB" id="A0A0G2HRL6"/>
<feature type="compositionally biased region" description="Polar residues" evidence="1">
    <location>
        <begin position="404"/>
        <end position="415"/>
    </location>
</feature>
<evidence type="ECO:0000313" key="2">
    <source>
        <dbReference type="EMBL" id="KKZ60762.1"/>
    </source>
</evidence>
<evidence type="ECO:0000313" key="3">
    <source>
        <dbReference type="Proteomes" id="UP000034164"/>
    </source>
</evidence>
<sequence length="570" mass="64603">MAFPGALRGDGLARAHRALLALEENPQQLAHTRDRFSDSPPSYKSQQSHNSTLSHSPSPVCDQQRQREAHRFRLMEEHKASLPYTQFSAQRGEELDRILRASTDGSNSIPIGIGFHKLAHDNVKKQWVEQGIWNDKWNDRAHGLWKHEEPLDIDSESEIEDKSEHISILPRPERLMGDAESEPQRITRPRPILLPFTSKPHPEPHDVGTESDTQREIRFGSIVFSGRGYPSPQPFRQQENTNSNKKKQGIAERRATLKREREASRPFHQFIYQVSRDRERMQSETEDERATTTATLNSDINTKAYENVKAIWVRRKIWNRKWGILPGMVWKHEEPIELLTADPPPVQVDPPQPVNDRADVVESPPHVFNFSRVPPDDADYRQTQSLASMPGRGQSLLNMVNLTNSDADPSLQANTAPHWHGRPPIPRGQFAQSRREISPRPNRYSSPLNRTTLSPVNSSRESKYSSKKQPTLRRRPNHSNKLSAAGPSSLLGADTTQTAPRRSKRLQTHKFGTTNDPGARALTNPVDDVSQSRPKRTSAGKPKTIISAKAQGGSKQKQPRTSDRRTKKAK</sequence>